<dbReference type="FunFam" id="3.30.460.10:FF:000007">
    <property type="entry name" value="2'-5'-oligoadenylate synthetase 1"/>
    <property type="match status" value="1"/>
</dbReference>
<dbReference type="GO" id="GO:0005654">
    <property type="term" value="C:nucleoplasm"/>
    <property type="evidence" value="ECO:0007669"/>
    <property type="project" value="TreeGrafter"/>
</dbReference>
<dbReference type="PROSITE" id="PS50053">
    <property type="entry name" value="UBIQUITIN_2"/>
    <property type="match status" value="1"/>
</dbReference>
<keyword evidence="8" id="KW-1185">Reference proteome</keyword>
<reference evidence="7" key="1">
    <citation type="submission" date="2023-06" db="EMBL/GenBank/DDBJ databases">
        <title>Reference genome for the Northern bat (Eptesicus nilssonii), a most northern bat species.</title>
        <authorList>
            <person name="Laine V.N."/>
            <person name="Pulliainen A.T."/>
            <person name="Lilley T.M."/>
        </authorList>
    </citation>
    <scope>NUCLEOTIDE SEQUENCE</scope>
    <source>
        <strain evidence="7">BLF_Eptnil</strain>
        <tissue evidence="7">Kidney</tissue>
    </source>
</reference>
<evidence type="ECO:0000256" key="5">
    <source>
        <dbReference type="ARBA" id="ARBA00023118"/>
    </source>
</evidence>
<dbReference type="CDD" id="cd05400">
    <property type="entry name" value="NT_2-5OAS_ClassI-CCAase"/>
    <property type="match status" value="1"/>
</dbReference>
<keyword evidence="5" id="KW-0051">Antiviral defense</keyword>
<comment type="caution">
    <text evidence="7">The sequence shown here is derived from an EMBL/GenBank/DDBJ whole genome shotgun (WGS) entry which is preliminary data.</text>
</comment>
<evidence type="ECO:0000256" key="3">
    <source>
        <dbReference type="ARBA" id="ARBA00022859"/>
    </source>
</evidence>
<evidence type="ECO:0000313" key="7">
    <source>
        <dbReference type="EMBL" id="KAK1328718.1"/>
    </source>
</evidence>
<dbReference type="GO" id="GO:0051607">
    <property type="term" value="P:defense response to virus"/>
    <property type="evidence" value="ECO:0007669"/>
    <property type="project" value="UniProtKB-KW"/>
</dbReference>
<dbReference type="CDD" id="cd01811">
    <property type="entry name" value="Ubl1_OASL"/>
    <property type="match status" value="1"/>
</dbReference>
<dbReference type="Proteomes" id="UP001177744">
    <property type="component" value="Unassembled WGS sequence"/>
</dbReference>
<proteinExistence type="inferred from homology"/>
<dbReference type="GO" id="GO:0003725">
    <property type="term" value="F:double-stranded RNA binding"/>
    <property type="evidence" value="ECO:0007669"/>
    <property type="project" value="TreeGrafter"/>
</dbReference>
<dbReference type="InterPro" id="IPR029071">
    <property type="entry name" value="Ubiquitin-like_domsf"/>
</dbReference>
<dbReference type="Gene3D" id="1.10.1410.20">
    <property type="entry name" value="2'-5'-oligoadenylate synthetase 1, domain 2"/>
    <property type="match status" value="1"/>
</dbReference>
<dbReference type="GO" id="GO:0005829">
    <property type="term" value="C:cytosol"/>
    <property type="evidence" value="ECO:0007669"/>
    <property type="project" value="TreeGrafter"/>
</dbReference>
<feature type="domain" description="Ubiquitin-like" evidence="6">
    <location>
        <begin position="435"/>
        <end position="510"/>
    </location>
</feature>
<dbReference type="GO" id="GO:0016779">
    <property type="term" value="F:nucleotidyltransferase activity"/>
    <property type="evidence" value="ECO:0007669"/>
    <property type="project" value="InterPro"/>
</dbReference>
<dbReference type="Gene3D" id="3.30.460.10">
    <property type="entry name" value="Beta Polymerase, domain 2"/>
    <property type="match status" value="1"/>
</dbReference>
<dbReference type="GO" id="GO:0045087">
    <property type="term" value="P:innate immune response"/>
    <property type="evidence" value="ECO:0007669"/>
    <property type="project" value="UniProtKB-KW"/>
</dbReference>
<dbReference type="PROSITE" id="PS00833">
    <property type="entry name" value="25A_SYNTH_2"/>
    <property type="match status" value="1"/>
</dbReference>
<dbReference type="PANTHER" id="PTHR11258">
    <property type="entry name" value="2-5 OLIGOADENYLATE SYNTHETASE"/>
    <property type="match status" value="1"/>
</dbReference>
<dbReference type="GO" id="GO:0016020">
    <property type="term" value="C:membrane"/>
    <property type="evidence" value="ECO:0007669"/>
    <property type="project" value="TreeGrafter"/>
</dbReference>
<evidence type="ECO:0000313" key="8">
    <source>
        <dbReference type="Proteomes" id="UP001177744"/>
    </source>
</evidence>
<dbReference type="FunFam" id="1.10.1410.20:FF:000001">
    <property type="entry name" value="2'-5'-oligoadenylate synthetase 1"/>
    <property type="match status" value="1"/>
</dbReference>
<accession>A0AA40HCT0</accession>
<dbReference type="InterPro" id="IPR043519">
    <property type="entry name" value="NT_sf"/>
</dbReference>
<evidence type="ECO:0000259" key="6">
    <source>
        <dbReference type="PROSITE" id="PS50053"/>
    </source>
</evidence>
<dbReference type="Gene3D" id="3.10.20.90">
    <property type="entry name" value="Phosphatidylinositol 3-kinase Catalytic Subunit, Chain A, domain 1"/>
    <property type="match status" value="1"/>
</dbReference>
<name>A0AA40HCT0_CNENI</name>
<dbReference type="Pfam" id="PF00240">
    <property type="entry name" value="ubiquitin"/>
    <property type="match status" value="1"/>
</dbReference>
<protein>
    <recommendedName>
        <fullName evidence="6">Ubiquitin-like domain-containing protein</fullName>
    </recommendedName>
</protein>
<keyword evidence="4" id="KW-0694">RNA-binding</keyword>
<evidence type="ECO:0000256" key="4">
    <source>
        <dbReference type="ARBA" id="ARBA00022884"/>
    </source>
</evidence>
<dbReference type="SUPFAM" id="SSF81631">
    <property type="entry name" value="PAP/OAS1 substrate-binding domain"/>
    <property type="match status" value="1"/>
</dbReference>
<dbReference type="AlphaFoldDB" id="A0AA40HCT0"/>
<dbReference type="PROSITE" id="PS50152">
    <property type="entry name" value="25A_SYNTH_3"/>
    <property type="match status" value="1"/>
</dbReference>
<keyword evidence="3" id="KW-0391">Immunity</keyword>
<dbReference type="InterPro" id="IPR006117">
    <property type="entry name" value="2-5OAS_C_CS"/>
</dbReference>
<evidence type="ECO:0000256" key="1">
    <source>
        <dbReference type="ARBA" id="ARBA00009526"/>
    </source>
</evidence>
<dbReference type="SUPFAM" id="SSF81301">
    <property type="entry name" value="Nucleotidyltransferase"/>
    <property type="match status" value="1"/>
</dbReference>
<dbReference type="InterPro" id="IPR006116">
    <property type="entry name" value="NT_2-5OAS_ClassI-CCAase"/>
</dbReference>
<comment type="similarity">
    <text evidence="1">Belongs to the 2-5A synthase family.</text>
</comment>
<organism evidence="7 8">
    <name type="scientific">Cnephaeus nilssonii</name>
    <name type="common">Northern bat</name>
    <name type="synonym">Eptesicus nilssonii</name>
    <dbReference type="NCBI Taxonomy" id="3371016"/>
    <lineage>
        <taxon>Eukaryota</taxon>
        <taxon>Metazoa</taxon>
        <taxon>Chordata</taxon>
        <taxon>Craniata</taxon>
        <taxon>Vertebrata</taxon>
        <taxon>Euteleostomi</taxon>
        <taxon>Mammalia</taxon>
        <taxon>Eutheria</taxon>
        <taxon>Laurasiatheria</taxon>
        <taxon>Chiroptera</taxon>
        <taxon>Yangochiroptera</taxon>
        <taxon>Vespertilionidae</taxon>
        <taxon>Cnephaeus</taxon>
    </lineage>
</organism>
<dbReference type="InterPro" id="IPR018952">
    <property type="entry name" value="2-5-oligoAdlate_synth_1_dom2/C"/>
</dbReference>
<dbReference type="PANTHER" id="PTHR11258:SF16">
    <property type="entry name" value="2'-5'-OLIGOADENYLATE SYNTHASE-LIKE PROTEIN"/>
    <property type="match status" value="1"/>
</dbReference>
<dbReference type="SUPFAM" id="SSF54236">
    <property type="entry name" value="Ubiquitin-like"/>
    <property type="match status" value="2"/>
</dbReference>
<evidence type="ECO:0000256" key="2">
    <source>
        <dbReference type="ARBA" id="ARBA00022588"/>
    </source>
</evidence>
<dbReference type="EMBL" id="JAULJE010000023">
    <property type="protein sequence ID" value="KAK1328718.1"/>
    <property type="molecule type" value="Genomic_DNA"/>
</dbReference>
<dbReference type="GO" id="GO:0045071">
    <property type="term" value="P:negative regulation of viral genome replication"/>
    <property type="evidence" value="ECO:0007669"/>
    <property type="project" value="TreeGrafter"/>
</dbReference>
<dbReference type="SMART" id="SM00213">
    <property type="entry name" value="UBQ"/>
    <property type="match status" value="2"/>
</dbReference>
<dbReference type="InterPro" id="IPR000626">
    <property type="entry name" value="Ubiquitin-like_dom"/>
</dbReference>
<sequence>MALSAELYGTPASRLDSFLAQGLQPSREWKEEVLEVVKTVEQFLREEPLEGECGPDQEVRVLKLVKVGSFGNGTALRGSAEVQLVAFLSCFRSFAEAARRHQAALRLLRRTLWTCRDLLALGLEVLGVSPGVPDALAFTIQTRRTEEPVTVTIVPAYRALGPSAPNSPPPPEVYEDLTKACRNPGHLSPSFCELQRDFVKHRPTKLKSLLRLVKHWYLQYVRARCPRATLPPLYALELLTIYAWEMGTQENESFRLDEGLTTVMELLQEYESLCIYWTKYYTFQNPIIEDVVRKQLQRERPIILDPADPTYNVAEGCRWDIVAQRACQCLKQDCCYDSKDNPVPSWNVKGARDIQVTVEQWGCPDWILTVNPYDPIRKVKEKIWRRQCCSGLQQRLSFQTPSGERKLLSSRSSLAKFGIFSDTRICLLETIPPEIQVFVKNPEGGSHAYAVDPNSYVLGLKQQIEDRQGLLGKQQELQFLGQVLQDWSALGSYGIKDSDTLILSKKKDTNFPFLPSYFPPGNLSGRSAI</sequence>
<keyword evidence="2" id="KW-0399">Innate immunity</keyword>
<dbReference type="Pfam" id="PF10421">
    <property type="entry name" value="OAS1_C"/>
    <property type="match status" value="1"/>
</dbReference>
<gene>
    <name evidence="7" type="ORF">QTO34_012293</name>
</gene>
<dbReference type="FunFam" id="3.10.20.90:FF:000205">
    <property type="entry name" value="2'-5'-oligoadenylate synthase-like protein 2"/>
    <property type="match status" value="1"/>
</dbReference>